<keyword evidence="5" id="KW-1185">Reference proteome</keyword>
<dbReference type="Pfam" id="PF00582">
    <property type="entry name" value="Usp"/>
    <property type="match status" value="1"/>
</dbReference>
<protein>
    <recommendedName>
        <fullName evidence="3">UspA domain-containing protein</fullName>
    </recommendedName>
</protein>
<dbReference type="PANTHER" id="PTHR46268">
    <property type="entry name" value="STRESS RESPONSE PROTEIN NHAX"/>
    <property type="match status" value="1"/>
</dbReference>
<feature type="transmembrane region" description="Helical" evidence="2">
    <location>
        <begin position="33"/>
        <end position="50"/>
    </location>
</feature>
<accession>A0A1S1K5N6</accession>
<reference evidence="4 5" key="1">
    <citation type="submission" date="2016-10" db="EMBL/GenBank/DDBJ databases">
        <title>Evaluation of Human, Animal and Environmental Mycobacterium chelonae Isolates by Core Genome Phylogenomic Analysis, Targeted Gene Comparison, and Anti-microbial Susceptibility Patterns: A Tale of Mistaken Identities.</title>
        <authorList>
            <person name="Fogelson S.B."/>
            <person name="Camus A.C."/>
            <person name="Lorenz W."/>
            <person name="Vasireddy R."/>
            <person name="Vasireddy S."/>
            <person name="Smith T."/>
            <person name="Brown-Elliott B.A."/>
            <person name="Wallace R.J.Jr."/>
            <person name="Hasan N.A."/>
            <person name="Reischl U."/>
            <person name="Sanchez S."/>
        </authorList>
    </citation>
    <scope>NUCLEOTIDE SEQUENCE [LARGE SCALE GENOMIC DNA]</scope>
    <source>
        <strain evidence="4 5">24999</strain>
    </source>
</reference>
<dbReference type="InterPro" id="IPR006016">
    <property type="entry name" value="UspA"/>
</dbReference>
<dbReference type="InterPro" id="IPR006015">
    <property type="entry name" value="Universal_stress_UspA"/>
</dbReference>
<dbReference type="Proteomes" id="UP000179636">
    <property type="component" value="Unassembled WGS sequence"/>
</dbReference>
<feature type="transmembrane region" description="Helical" evidence="2">
    <location>
        <begin position="6"/>
        <end position="26"/>
    </location>
</feature>
<dbReference type="AlphaFoldDB" id="A0A1S1K5N6"/>
<sequence>MTTLLLLAGFLTAWLLTGLIAGIWIVRRGHDKTWIAIAAVLGPLFVPIAAERVEHGSRLANPGSQEPPPPRDAQPSGVRLLVGLDGSPAAQRVLDTAVSLFGRQSEMIVLARVVYYEASEFPHHRALGEATEELANSAALLRRQGIPCYTEILTGPPAATLGHFAESYDVDAIVIGRQGRGLTKRLLGSVATELTEHCAVPIMILAPGRGEPTPVPRDHPLQK</sequence>
<feature type="domain" description="UspA" evidence="3">
    <location>
        <begin position="79"/>
        <end position="204"/>
    </location>
</feature>
<evidence type="ECO:0000256" key="1">
    <source>
        <dbReference type="ARBA" id="ARBA00008791"/>
    </source>
</evidence>
<evidence type="ECO:0000313" key="5">
    <source>
        <dbReference type="Proteomes" id="UP000179636"/>
    </source>
</evidence>
<gene>
    <name evidence="4" type="ORF">BKG61_12250</name>
</gene>
<proteinExistence type="inferred from homology"/>
<dbReference type="CDD" id="cd00293">
    <property type="entry name" value="USP-like"/>
    <property type="match status" value="1"/>
</dbReference>
<evidence type="ECO:0000256" key="2">
    <source>
        <dbReference type="SAM" id="Phobius"/>
    </source>
</evidence>
<evidence type="ECO:0000259" key="3">
    <source>
        <dbReference type="Pfam" id="PF00582"/>
    </source>
</evidence>
<dbReference type="RefSeq" id="WP_070944985.1">
    <property type="nucleotide sequence ID" value="NZ_MLHV01000009.1"/>
</dbReference>
<accession>A0A1Q9WEP9</accession>
<dbReference type="SUPFAM" id="SSF52402">
    <property type="entry name" value="Adenine nucleotide alpha hydrolases-like"/>
    <property type="match status" value="1"/>
</dbReference>
<dbReference type="PRINTS" id="PR01438">
    <property type="entry name" value="UNVRSLSTRESS"/>
</dbReference>
<dbReference type="Gene3D" id="3.40.50.12370">
    <property type="match status" value="1"/>
</dbReference>
<keyword evidence="2" id="KW-0812">Transmembrane</keyword>
<comment type="caution">
    <text evidence="4">The sequence shown here is derived from an EMBL/GenBank/DDBJ whole genome shotgun (WGS) entry which is preliminary data.</text>
</comment>
<organism evidence="4 5">
    <name type="scientific">Mycobacterium syngnathidarum</name>
    <dbReference type="NCBI Taxonomy" id="1908205"/>
    <lineage>
        <taxon>Bacteria</taxon>
        <taxon>Bacillati</taxon>
        <taxon>Actinomycetota</taxon>
        <taxon>Actinomycetes</taxon>
        <taxon>Mycobacteriales</taxon>
        <taxon>Mycobacteriaceae</taxon>
        <taxon>Mycobacterium</taxon>
    </lineage>
</organism>
<dbReference type="STRING" id="1908205.BKG60_06545"/>
<name>A0A1S1K5N6_9MYCO</name>
<keyword evidence="2" id="KW-1133">Transmembrane helix</keyword>
<dbReference type="EMBL" id="MLHV01000009">
    <property type="protein sequence ID" value="OHU00785.1"/>
    <property type="molecule type" value="Genomic_DNA"/>
</dbReference>
<dbReference type="PANTHER" id="PTHR46268:SF6">
    <property type="entry name" value="UNIVERSAL STRESS PROTEIN UP12"/>
    <property type="match status" value="1"/>
</dbReference>
<comment type="similarity">
    <text evidence="1">Belongs to the universal stress protein A family.</text>
</comment>
<keyword evidence="2" id="KW-0472">Membrane</keyword>
<evidence type="ECO:0000313" key="4">
    <source>
        <dbReference type="EMBL" id="OHU00785.1"/>
    </source>
</evidence>